<accession>A0ABN6VJQ5</accession>
<dbReference type="PROSITE" id="PS51186">
    <property type="entry name" value="GNAT"/>
    <property type="match status" value="1"/>
</dbReference>
<dbReference type="Pfam" id="PF13302">
    <property type="entry name" value="Acetyltransf_3"/>
    <property type="match status" value="1"/>
</dbReference>
<reference evidence="2 3" key="1">
    <citation type="journal article" date="2023" name="Int. J. Syst. Evol. Microbiol.">
        <title>Methylocystis iwaonis sp. nov., a type II methane-oxidizing bacterium from surface soil of a rice paddy field in Japan, and emended description of the genus Methylocystis (ex Whittenbury et al. 1970) Bowman et al. 1993.</title>
        <authorList>
            <person name="Kaise H."/>
            <person name="Sawadogo J.B."/>
            <person name="Alam M.S."/>
            <person name="Ueno C."/>
            <person name="Dianou D."/>
            <person name="Shinjo R."/>
            <person name="Asakawa S."/>
        </authorList>
    </citation>
    <scope>NUCLEOTIDE SEQUENCE [LARGE SCALE GENOMIC DNA]</scope>
    <source>
        <strain evidence="2 3">SS37A-Re</strain>
    </source>
</reference>
<dbReference type="SUPFAM" id="SSF55729">
    <property type="entry name" value="Acyl-CoA N-acyltransferases (Nat)"/>
    <property type="match status" value="1"/>
</dbReference>
<dbReference type="InterPro" id="IPR000182">
    <property type="entry name" value="GNAT_dom"/>
</dbReference>
<evidence type="ECO:0000259" key="1">
    <source>
        <dbReference type="PROSITE" id="PS51186"/>
    </source>
</evidence>
<gene>
    <name evidence="2" type="ORF">SS37A_34230</name>
</gene>
<dbReference type="RefSeq" id="WP_281929398.1">
    <property type="nucleotide sequence ID" value="NZ_AP027142.1"/>
</dbReference>
<dbReference type="InterPro" id="IPR016181">
    <property type="entry name" value="Acyl_CoA_acyltransferase"/>
</dbReference>
<feature type="domain" description="N-acetyltransferase" evidence="1">
    <location>
        <begin position="19"/>
        <end position="178"/>
    </location>
</feature>
<evidence type="ECO:0000313" key="2">
    <source>
        <dbReference type="EMBL" id="BDV35894.1"/>
    </source>
</evidence>
<proteinExistence type="predicted"/>
<organism evidence="2 3">
    <name type="scientific">Methylocystis iwaonis</name>
    <dbReference type="NCBI Taxonomy" id="2885079"/>
    <lineage>
        <taxon>Bacteria</taxon>
        <taxon>Pseudomonadati</taxon>
        <taxon>Pseudomonadota</taxon>
        <taxon>Alphaproteobacteria</taxon>
        <taxon>Hyphomicrobiales</taxon>
        <taxon>Methylocystaceae</taxon>
        <taxon>Methylocystis</taxon>
    </lineage>
</organism>
<protein>
    <submittedName>
        <fullName evidence="2">Acetyltransferase</fullName>
    </submittedName>
</protein>
<dbReference type="PANTHER" id="PTHR43610:SF1">
    <property type="entry name" value="N-ACETYLTRANSFERASE DOMAIN-CONTAINING PROTEIN"/>
    <property type="match status" value="1"/>
</dbReference>
<dbReference type="PANTHER" id="PTHR43610">
    <property type="entry name" value="BLL6696 PROTEIN"/>
    <property type="match status" value="1"/>
</dbReference>
<name>A0ABN6VJQ5_9HYPH</name>
<dbReference type="Proteomes" id="UP001317629">
    <property type="component" value="Chromosome"/>
</dbReference>
<keyword evidence="3" id="KW-1185">Reference proteome</keyword>
<sequence>MEQQAQEFDKQPCLEGARVRLRPLDRADFGALYAVASDPQLWAQHPASDRYQEPVFRKLFDEYVASGGALVVIDKATGRIIGSSRYNVPEPGAGRAEIGWSFLARAFWGGAYNAEVKALMLRHAFRFVDTVYFRVGESNARSRRAMEKIGGRLSERMETVALPSGVPVVHVIYEISKDDFFSPANPLLK</sequence>
<evidence type="ECO:0000313" key="3">
    <source>
        <dbReference type="Proteomes" id="UP001317629"/>
    </source>
</evidence>
<dbReference type="Gene3D" id="3.40.630.30">
    <property type="match status" value="1"/>
</dbReference>
<dbReference type="EMBL" id="AP027142">
    <property type="protein sequence ID" value="BDV35894.1"/>
    <property type="molecule type" value="Genomic_DNA"/>
</dbReference>